<dbReference type="AlphaFoldDB" id="A0A8D8B296"/>
<evidence type="ECO:0000256" key="1">
    <source>
        <dbReference type="SAM" id="MobiDB-lite"/>
    </source>
</evidence>
<protein>
    <submittedName>
        <fullName evidence="2">(northern house mosquito) hypothetical protein</fullName>
    </submittedName>
</protein>
<name>A0A8D8B296_CULPI</name>
<feature type="region of interest" description="Disordered" evidence="1">
    <location>
        <begin position="1"/>
        <end position="20"/>
    </location>
</feature>
<accession>A0A8D8B296</accession>
<reference evidence="2" key="1">
    <citation type="submission" date="2021-05" db="EMBL/GenBank/DDBJ databases">
        <authorList>
            <person name="Alioto T."/>
            <person name="Alioto T."/>
            <person name="Gomez Garrido J."/>
        </authorList>
    </citation>
    <scope>NUCLEOTIDE SEQUENCE</scope>
</reference>
<proteinExistence type="predicted"/>
<evidence type="ECO:0000313" key="2">
    <source>
        <dbReference type="EMBL" id="CAG6468024.1"/>
    </source>
</evidence>
<dbReference type="EMBL" id="HBUE01059632">
    <property type="protein sequence ID" value="CAG6468024.1"/>
    <property type="molecule type" value="Transcribed_RNA"/>
</dbReference>
<sequence>MTNYNRRQFSDKSRFHSPCTSQYQRQCWKPLQPRTNLRNTATPWVDPTLLAPSYQTLNCQVPANLQPPQLLPQESLRLAPLSISPRSPYRLRQLQNYTFDTHPGR</sequence>
<organism evidence="2">
    <name type="scientific">Culex pipiens</name>
    <name type="common">House mosquito</name>
    <dbReference type="NCBI Taxonomy" id="7175"/>
    <lineage>
        <taxon>Eukaryota</taxon>
        <taxon>Metazoa</taxon>
        <taxon>Ecdysozoa</taxon>
        <taxon>Arthropoda</taxon>
        <taxon>Hexapoda</taxon>
        <taxon>Insecta</taxon>
        <taxon>Pterygota</taxon>
        <taxon>Neoptera</taxon>
        <taxon>Endopterygota</taxon>
        <taxon>Diptera</taxon>
        <taxon>Nematocera</taxon>
        <taxon>Culicoidea</taxon>
        <taxon>Culicidae</taxon>
        <taxon>Culicinae</taxon>
        <taxon>Culicini</taxon>
        <taxon>Culex</taxon>
        <taxon>Culex</taxon>
    </lineage>
</organism>